<name>A0AAV9VQT4_9PEZI</name>
<feature type="transmembrane region" description="Helical" evidence="1">
    <location>
        <begin position="88"/>
        <end position="110"/>
    </location>
</feature>
<keyword evidence="1" id="KW-1133">Transmembrane helix</keyword>
<proteinExistence type="predicted"/>
<feature type="transmembrane region" description="Helical" evidence="1">
    <location>
        <begin position="200"/>
        <end position="223"/>
    </location>
</feature>
<keyword evidence="1" id="KW-0812">Transmembrane</keyword>
<protein>
    <submittedName>
        <fullName evidence="2">Uncharacterized protein</fullName>
    </submittedName>
</protein>
<evidence type="ECO:0000256" key="1">
    <source>
        <dbReference type="SAM" id="Phobius"/>
    </source>
</evidence>
<dbReference type="AlphaFoldDB" id="A0AAV9VQT4"/>
<gene>
    <name evidence="2" type="ORF">TWF481_003209</name>
</gene>
<keyword evidence="1" id="KW-0472">Membrane</keyword>
<evidence type="ECO:0000313" key="2">
    <source>
        <dbReference type="EMBL" id="KAK6495182.1"/>
    </source>
</evidence>
<sequence length="578" mass="62867">MVSFTYKRKAPPLETLSHIPPTLSLFWWNYHASTEIPQWWLPYIRVPLQTTHRGILNFLGYSIGFTCVWMYILGIILLAALLSGDTISFARLLVVGYITIFISLSAGTTINATDGEFLWIVKWTLLNGESFTSEEIQKVLDGDGGVQSVKNLVVGPRRARMLSLYLLLTRTGPRVGLAFLASSYEVFYMGTGFYKATINWAALIGGLILVVVIQAAITIISVLSLKRGSIVPPNTALALSLALKPCLKPLGDAGGTAGTSDILKALKEKDYAGAKYSLQLADVQGAPVAQFTLAPGEREPYATTAKLKKLEKKTKLFYTSSNFFTGPLLPCILSLVVAAGVYSILKWSIITETLDLSQYLKVKGLGTIRNKLLLSLVLQLYSLLLGSFSDSIIHTVRWGCISSNKTNITAVESLLAGNNFWNLSSFSFFCPGAFRGWVCKIIGAFQLRAMITTIGWATLMNYYQLIGTGGSRIVHVGSGGRILELVGWNITAIITLCMSFVMVLAMWTLCAGTLVKGQIVPEGNSLPKAHAFRRLVAQLETTGSVDKEVRYGRIVSSSGELATAVSGSAEPFMAGTYI</sequence>
<accession>A0AAV9VQT4</accession>
<feature type="transmembrane region" description="Helical" evidence="1">
    <location>
        <begin position="316"/>
        <end position="345"/>
    </location>
</feature>
<feature type="transmembrane region" description="Helical" evidence="1">
    <location>
        <begin position="445"/>
        <end position="466"/>
    </location>
</feature>
<organism evidence="2 3">
    <name type="scientific">Arthrobotrys musiformis</name>
    <dbReference type="NCBI Taxonomy" id="47236"/>
    <lineage>
        <taxon>Eukaryota</taxon>
        <taxon>Fungi</taxon>
        <taxon>Dikarya</taxon>
        <taxon>Ascomycota</taxon>
        <taxon>Pezizomycotina</taxon>
        <taxon>Orbiliomycetes</taxon>
        <taxon>Orbiliales</taxon>
        <taxon>Orbiliaceae</taxon>
        <taxon>Arthrobotrys</taxon>
    </lineage>
</organism>
<evidence type="ECO:0000313" key="3">
    <source>
        <dbReference type="Proteomes" id="UP001370758"/>
    </source>
</evidence>
<dbReference type="EMBL" id="JAVHJL010000013">
    <property type="protein sequence ID" value="KAK6495182.1"/>
    <property type="molecule type" value="Genomic_DNA"/>
</dbReference>
<dbReference type="Proteomes" id="UP001370758">
    <property type="component" value="Unassembled WGS sequence"/>
</dbReference>
<feature type="transmembrane region" description="Helical" evidence="1">
    <location>
        <begin position="486"/>
        <end position="509"/>
    </location>
</feature>
<comment type="caution">
    <text evidence="2">The sequence shown here is derived from an EMBL/GenBank/DDBJ whole genome shotgun (WGS) entry which is preliminary data.</text>
</comment>
<feature type="transmembrane region" description="Helical" evidence="1">
    <location>
        <begin position="58"/>
        <end position="82"/>
    </location>
</feature>
<reference evidence="2 3" key="1">
    <citation type="submission" date="2023-08" db="EMBL/GenBank/DDBJ databases">
        <authorList>
            <person name="Palmer J.M."/>
        </authorList>
    </citation>
    <scope>NUCLEOTIDE SEQUENCE [LARGE SCALE GENOMIC DNA]</scope>
    <source>
        <strain evidence="2 3">TWF481</strain>
    </source>
</reference>
<keyword evidence="3" id="KW-1185">Reference proteome</keyword>